<comment type="caution">
    <text evidence="2">The sequence shown here is derived from an EMBL/GenBank/DDBJ whole genome shotgun (WGS) entry which is preliminary data.</text>
</comment>
<dbReference type="GO" id="GO:0003677">
    <property type="term" value="F:DNA binding"/>
    <property type="evidence" value="ECO:0007669"/>
    <property type="project" value="TreeGrafter"/>
</dbReference>
<evidence type="ECO:0000313" key="2">
    <source>
        <dbReference type="EMBL" id="MBE0981613.1"/>
    </source>
</evidence>
<dbReference type="Pfam" id="PF00270">
    <property type="entry name" value="DEAD"/>
    <property type="match status" value="1"/>
</dbReference>
<dbReference type="InterPro" id="IPR027417">
    <property type="entry name" value="P-loop_NTPase"/>
</dbReference>
<dbReference type="GO" id="GO:0005524">
    <property type="term" value="F:ATP binding"/>
    <property type="evidence" value="ECO:0007669"/>
    <property type="project" value="InterPro"/>
</dbReference>
<keyword evidence="2" id="KW-0378">Hydrolase</keyword>
<dbReference type="GO" id="GO:0016887">
    <property type="term" value="F:ATP hydrolysis activity"/>
    <property type="evidence" value="ECO:0007669"/>
    <property type="project" value="TreeGrafter"/>
</dbReference>
<dbReference type="InterPro" id="IPR011545">
    <property type="entry name" value="DEAD/DEAH_box_helicase_dom"/>
</dbReference>
<dbReference type="PANTHER" id="PTHR47962">
    <property type="entry name" value="ATP-DEPENDENT HELICASE LHR-RELATED-RELATED"/>
    <property type="match status" value="1"/>
</dbReference>
<dbReference type="RefSeq" id="WP_404854597.1">
    <property type="nucleotide sequence ID" value="NZ_JACZOI010001106.1"/>
</dbReference>
<keyword evidence="2" id="KW-0547">Nucleotide-binding</keyword>
<dbReference type="GO" id="GO:0004386">
    <property type="term" value="F:helicase activity"/>
    <property type="evidence" value="ECO:0007669"/>
    <property type="project" value="UniProtKB-KW"/>
</dbReference>
<keyword evidence="2" id="KW-0067">ATP-binding</keyword>
<reference evidence="2" key="1">
    <citation type="submission" date="2020-09" db="EMBL/GenBank/DDBJ databases">
        <title>Emerging polyconal dissemination of OXA-244-producing E. coli in France.</title>
        <authorList>
            <person name="Emeraud C."/>
            <person name="Girlich D."/>
            <person name="Bonnin R.A."/>
            <person name="Jousset A.B."/>
            <person name="Naas T."/>
            <person name="Dortet L."/>
        </authorList>
    </citation>
    <scope>NUCLEOTIDE SEQUENCE</scope>
    <source>
        <strain evidence="2">225E3</strain>
    </source>
</reference>
<organism evidence="2 3">
    <name type="scientific">Escherichia coli</name>
    <dbReference type="NCBI Taxonomy" id="562"/>
    <lineage>
        <taxon>Bacteria</taxon>
        <taxon>Pseudomonadati</taxon>
        <taxon>Pseudomonadota</taxon>
        <taxon>Gammaproteobacteria</taxon>
        <taxon>Enterobacterales</taxon>
        <taxon>Enterobacteriaceae</taxon>
        <taxon>Escherichia</taxon>
    </lineage>
</organism>
<name>A0AAP1RCE6_ECOLX</name>
<evidence type="ECO:0000313" key="3">
    <source>
        <dbReference type="Proteomes" id="UP000640866"/>
    </source>
</evidence>
<dbReference type="EMBL" id="JACZOI010001106">
    <property type="protein sequence ID" value="MBE0981613.1"/>
    <property type="molecule type" value="Genomic_DNA"/>
</dbReference>
<sequence>LYILLGSESGRQMLAGVRSVIVDEIHALAGSKRGSHLALSLERLQALCPRPLLRIGLSATQKPIEKVARFLVGASGNPRDPACRIVDIGYTRPRDLGIEVPPVALEAVMSNDTWELVYDRLAHLAGEHRTTLVFVNTRRMAERVTRFLA</sequence>
<evidence type="ECO:0000259" key="1">
    <source>
        <dbReference type="Pfam" id="PF00270"/>
    </source>
</evidence>
<dbReference type="SUPFAM" id="SSF52540">
    <property type="entry name" value="P-loop containing nucleoside triphosphate hydrolases"/>
    <property type="match status" value="1"/>
</dbReference>
<dbReference type="AlphaFoldDB" id="A0AAP1RCE6"/>
<keyword evidence="2" id="KW-0347">Helicase</keyword>
<feature type="non-terminal residue" evidence="2">
    <location>
        <position position="1"/>
    </location>
</feature>
<accession>A0AAP1RCE6</accession>
<feature type="domain" description="DEAD/DEAH-box helicase" evidence="1">
    <location>
        <begin position="11"/>
        <end position="63"/>
    </location>
</feature>
<protein>
    <submittedName>
        <fullName evidence="2">ATP-dependent DNA helicase</fullName>
    </submittedName>
</protein>
<dbReference type="PANTHER" id="PTHR47962:SF5">
    <property type="entry name" value="ATP-DEPENDENT HELICASE LHR-RELATED"/>
    <property type="match status" value="1"/>
</dbReference>
<feature type="non-terminal residue" evidence="2">
    <location>
        <position position="149"/>
    </location>
</feature>
<dbReference type="InterPro" id="IPR052511">
    <property type="entry name" value="ATP-dep_Helicase"/>
</dbReference>
<dbReference type="Proteomes" id="UP000640866">
    <property type="component" value="Unassembled WGS sequence"/>
</dbReference>
<gene>
    <name evidence="2" type="ORF">IH772_32090</name>
</gene>
<proteinExistence type="predicted"/>
<dbReference type="Gene3D" id="3.40.50.300">
    <property type="entry name" value="P-loop containing nucleotide triphosphate hydrolases"/>
    <property type="match status" value="1"/>
</dbReference>